<dbReference type="PANTHER" id="PTHR32114">
    <property type="entry name" value="ABC TRANSPORTER ABCH.3"/>
    <property type="match status" value="1"/>
</dbReference>
<dbReference type="Gene3D" id="3.40.50.300">
    <property type="entry name" value="P-loop containing nucleotide triphosphate hydrolases"/>
    <property type="match status" value="2"/>
</dbReference>
<gene>
    <name evidence="3" type="ordered locus">Desti_2570</name>
</gene>
<dbReference type="Proteomes" id="UP000006055">
    <property type="component" value="Chromosome"/>
</dbReference>
<dbReference type="InterPro" id="IPR027417">
    <property type="entry name" value="P-loop_NTPase"/>
</dbReference>
<dbReference type="AlphaFoldDB" id="I4C6Q9"/>
<organism evidence="3 4">
    <name type="scientific">Desulfomonile tiedjei (strain ATCC 49306 / DSM 6799 / DCB-1)</name>
    <dbReference type="NCBI Taxonomy" id="706587"/>
    <lineage>
        <taxon>Bacteria</taxon>
        <taxon>Pseudomonadati</taxon>
        <taxon>Thermodesulfobacteriota</taxon>
        <taxon>Desulfomonilia</taxon>
        <taxon>Desulfomonilales</taxon>
        <taxon>Desulfomonilaceae</taxon>
        <taxon>Desulfomonile</taxon>
    </lineage>
</organism>
<sequence>MKPLKLVVKAFGPYPDEQIFDFRTLRNRMLFLIHGPTGSGKTSVLDAMCFALYGVCSGMHREPKQVRSDHASSDVQTEVQFDFSLGPDVYRVYRKPEQTRPGKGGKTSIVRPEAILHKRTGLESDEIEGTVVATQWKRVTEEIERLVGFRSDQFRQVVMLPQGEFRRLLLADSKEKQAILEVLFRTEFYRRIEEALKQAARDLELQIKDAQTKLGFLLGQADATSADELRERRSALEHRCSEFRQKLKHLKRSEEQTRDQLNEGRAAREKLDELNAARKALQNLELKTEAYDAQKNVLAAAHKAAAVIPQANMLTLRTQESDEANRRLDQARKDLQGAAEQKESASQALAAEEEKAPVVEKYKQRFAQLENLTPQVKQLQTVRQELSRATKEFQQREADLQKTREALEKCKSQMAEILPEQERAEKAAAREEFYSLKIAEIEQAYAIFKKLESLNASENIESKSLHGISDELSQAEAHLAKALVEYDHLEQEWIRGQAALLASSLSEGVPCPVCGSKEHPAPAPLDLKTPDLTRIKRKKAQIDQFRSKVEECHREKTQRELALMQIRSEAEARKEALGSHGNKEPLELQAELKNLKLELKKSQQARKVAALLAEQAENLERSISGCEDTFSKAEVRRTESLSRLQTIQAQCAALKEQLPEHMQEPEKFEREKTSVKKKIAAMEADLNKARNAALHANELFHGFQAGRKAAEDTAAVASSRLLIQREEFHRSLKEAQFPDEKAFLAAKRTSEEIRLMETRIREFEGNLRAAKDRVHRADANAENLAEPDMGTLQKAAQEARKSLEEALREEVKLNEELQRVTRFLSDHSTIGKQLVTLESQYSLTGSISQAANGTNRDRITFQRFVLAALLDDVLAAASKRLKIMSNSRFHLHRVTTQADRRVPGGLDLEVHDTFTGTSRPVYTLSGGESFLASLALALGLADTVQAYAGGIHLDTIFVDEGFGSLDPEALDLALRALMELKQEGRLVGVISHVPELTERIDARLEIIPGKRGSSARFVV</sequence>
<evidence type="ECO:0000313" key="3">
    <source>
        <dbReference type="EMBL" id="AFM25250.1"/>
    </source>
</evidence>
<dbReference type="Pfam" id="PF13558">
    <property type="entry name" value="SbcC_Walker_B"/>
    <property type="match status" value="1"/>
</dbReference>
<dbReference type="EMBL" id="CP003360">
    <property type="protein sequence ID" value="AFM25250.1"/>
    <property type="molecule type" value="Genomic_DNA"/>
</dbReference>
<dbReference type="OrthoDB" id="9795626at2"/>
<dbReference type="SUPFAM" id="SSF52540">
    <property type="entry name" value="P-loop containing nucleoside triphosphate hydrolases"/>
    <property type="match status" value="1"/>
</dbReference>
<evidence type="ECO:0000313" key="4">
    <source>
        <dbReference type="Proteomes" id="UP000006055"/>
    </source>
</evidence>
<dbReference type="KEGG" id="dti:Desti_2570"/>
<dbReference type="HOGENOM" id="CLU_004785_2_1_7"/>
<feature type="coiled-coil region" evidence="1">
    <location>
        <begin position="746"/>
        <end position="823"/>
    </location>
</feature>
<dbReference type="PANTHER" id="PTHR32114:SF2">
    <property type="entry name" value="ABC TRANSPORTER ABCH.3"/>
    <property type="match status" value="1"/>
</dbReference>
<feature type="coiled-coil region" evidence="1">
    <location>
        <begin position="189"/>
        <end position="294"/>
    </location>
</feature>
<feature type="domain" description="Rad50/SbcC-type AAA" evidence="2">
    <location>
        <begin position="5"/>
        <end position="285"/>
    </location>
</feature>
<proteinExistence type="predicted"/>
<dbReference type="RefSeq" id="WP_014810392.1">
    <property type="nucleotide sequence ID" value="NC_018025.1"/>
</dbReference>
<dbReference type="GO" id="GO:0006302">
    <property type="term" value="P:double-strand break repair"/>
    <property type="evidence" value="ECO:0007669"/>
    <property type="project" value="InterPro"/>
</dbReference>
<dbReference type="PATRIC" id="fig|706587.4.peg.2945"/>
<keyword evidence="1" id="KW-0175">Coiled coil</keyword>
<keyword evidence="4" id="KW-1185">Reference proteome</keyword>
<dbReference type="GO" id="GO:0016887">
    <property type="term" value="F:ATP hydrolysis activity"/>
    <property type="evidence" value="ECO:0007669"/>
    <property type="project" value="InterPro"/>
</dbReference>
<protein>
    <submittedName>
        <fullName evidence="3">ATPase involved in DNA repair</fullName>
    </submittedName>
</protein>
<feature type="coiled-coil region" evidence="1">
    <location>
        <begin position="321"/>
        <end position="413"/>
    </location>
</feature>
<evidence type="ECO:0000259" key="2">
    <source>
        <dbReference type="Pfam" id="PF13476"/>
    </source>
</evidence>
<accession>I4C6Q9</accession>
<reference evidence="4" key="1">
    <citation type="submission" date="2012-06" db="EMBL/GenBank/DDBJ databases">
        <title>Complete sequence of chromosome of Desulfomonile tiedjei DSM 6799.</title>
        <authorList>
            <person name="Lucas S."/>
            <person name="Copeland A."/>
            <person name="Lapidus A."/>
            <person name="Glavina del Rio T."/>
            <person name="Dalin E."/>
            <person name="Tice H."/>
            <person name="Bruce D."/>
            <person name="Goodwin L."/>
            <person name="Pitluck S."/>
            <person name="Peters L."/>
            <person name="Ovchinnikova G."/>
            <person name="Zeytun A."/>
            <person name="Lu M."/>
            <person name="Kyrpides N."/>
            <person name="Mavromatis K."/>
            <person name="Ivanova N."/>
            <person name="Brettin T."/>
            <person name="Detter J.C."/>
            <person name="Han C."/>
            <person name="Larimer F."/>
            <person name="Land M."/>
            <person name="Hauser L."/>
            <person name="Markowitz V."/>
            <person name="Cheng J.-F."/>
            <person name="Hugenholtz P."/>
            <person name="Woyke T."/>
            <person name="Wu D."/>
            <person name="Spring S."/>
            <person name="Schroeder M."/>
            <person name="Brambilla E."/>
            <person name="Klenk H.-P."/>
            <person name="Eisen J.A."/>
        </authorList>
    </citation>
    <scope>NUCLEOTIDE SEQUENCE [LARGE SCALE GENOMIC DNA]</scope>
    <source>
        <strain evidence="4">ATCC 49306 / DSM 6799 / DCB-1</strain>
    </source>
</reference>
<dbReference type="InterPro" id="IPR038729">
    <property type="entry name" value="Rad50/SbcC_AAA"/>
</dbReference>
<dbReference type="eggNOG" id="COG0419">
    <property type="taxonomic scope" value="Bacteria"/>
</dbReference>
<evidence type="ECO:0000256" key="1">
    <source>
        <dbReference type="SAM" id="Coils"/>
    </source>
</evidence>
<dbReference type="Pfam" id="PF13476">
    <property type="entry name" value="AAA_23"/>
    <property type="match status" value="1"/>
</dbReference>
<feature type="coiled-coil region" evidence="1">
    <location>
        <begin position="602"/>
        <end position="699"/>
    </location>
</feature>
<dbReference type="STRING" id="706587.Desti_2570"/>
<name>I4C6Q9_DESTA</name>